<organism evidence="1 2">
    <name type="scientific">Smallanthus sonchifolius</name>
    <dbReference type="NCBI Taxonomy" id="185202"/>
    <lineage>
        <taxon>Eukaryota</taxon>
        <taxon>Viridiplantae</taxon>
        <taxon>Streptophyta</taxon>
        <taxon>Embryophyta</taxon>
        <taxon>Tracheophyta</taxon>
        <taxon>Spermatophyta</taxon>
        <taxon>Magnoliopsida</taxon>
        <taxon>eudicotyledons</taxon>
        <taxon>Gunneridae</taxon>
        <taxon>Pentapetalae</taxon>
        <taxon>asterids</taxon>
        <taxon>campanulids</taxon>
        <taxon>Asterales</taxon>
        <taxon>Asteraceae</taxon>
        <taxon>Asteroideae</taxon>
        <taxon>Heliantheae alliance</taxon>
        <taxon>Millerieae</taxon>
        <taxon>Smallanthus</taxon>
    </lineage>
</organism>
<sequence length="161" mass="19106">MDYALHIDTLVIKGKDFVPEIRSQQPPENRNVYSVYLQWKIGIQLLHSWNLQPLKYNNFRKHLLLESHRAVTLNLKWKQIEEHFHGLEKSLKRRFTELEDQEKEFEMKTVQAQKVLEKRRAAVLAKEEASLARLQEKRDVTVLAISNTLKKNKYVPLESES</sequence>
<accession>A0ACB9JWU4</accession>
<reference evidence="2" key="1">
    <citation type="journal article" date="2022" name="Mol. Ecol. Resour.">
        <title>The genomes of chicory, endive, great burdock and yacon provide insights into Asteraceae palaeo-polyploidization history and plant inulin production.</title>
        <authorList>
            <person name="Fan W."/>
            <person name="Wang S."/>
            <person name="Wang H."/>
            <person name="Wang A."/>
            <person name="Jiang F."/>
            <person name="Liu H."/>
            <person name="Zhao H."/>
            <person name="Xu D."/>
            <person name="Zhang Y."/>
        </authorList>
    </citation>
    <scope>NUCLEOTIDE SEQUENCE [LARGE SCALE GENOMIC DNA]</scope>
    <source>
        <strain evidence="2">cv. Yunnan</strain>
    </source>
</reference>
<evidence type="ECO:0000313" key="1">
    <source>
        <dbReference type="EMBL" id="KAI3824440.1"/>
    </source>
</evidence>
<evidence type="ECO:0000313" key="2">
    <source>
        <dbReference type="Proteomes" id="UP001056120"/>
    </source>
</evidence>
<name>A0ACB9JWU4_9ASTR</name>
<comment type="caution">
    <text evidence="1">The sequence shown here is derived from an EMBL/GenBank/DDBJ whole genome shotgun (WGS) entry which is preliminary data.</text>
</comment>
<dbReference type="Proteomes" id="UP001056120">
    <property type="component" value="Linkage Group LG02"/>
</dbReference>
<gene>
    <name evidence="1" type="ORF">L1987_05900</name>
</gene>
<keyword evidence="2" id="KW-1185">Reference proteome</keyword>
<dbReference type="EMBL" id="CM042019">
    <property type="protein sequence ID" value="KAI3824440.1"/>
    <property type="molecule type" value="Genomic_DNA"/>
</dbReference>
<protein>
    <submittedName>
        <fullName evidence="1">Uncharacterized protein</fullName>
    </submittedName>
</protein>
<reference evidence="1 2" key="2">
    <citation type="journal article" date="2022" name="Mol. Ecol. Resour.">
        <title>The genomes of chicory, endive, great burdock and yacon provide insights into Asteraceae paleo-polyploidization history and plant inulin production.</title>
        <authorList>
            <person name="Fan W."/>
            <person name="Wang S."/>
            <person name="Wang H."/>
            <person name="Wang A."/>
            <person name="Jiang F."/>
            <person name="Liu H."/>
            <person name="Zhao H."/>
            <person name="Xu D."/>
            <person name="Zhang Y."/>
        </authorList>
    </citation>
    <scope>NUCLEOTIDE SEQUENCE [LARGE SCALE GENOMIC DNA]</scope>
    <source>
        <strain evidence="2">cv. Yunnan</strain>
        <tissue evidence="1">Leaves</tissue>
    </source>
</reference>
<proteinExistence type="predicted"/>